<accession>A0A7X3MX34</accession>
<reference evidence="1 2" key="2">
    <citation type="submission" date="2020-01" db="EMBL/GenBank/DDBJ databases">
        <title>Microvirga sp. nov., an arsenate reduction bacterium isolated from Tibet hotspring sediments.</title>
        <authorList>
            <person name="Xian W.-D."/>
            <person name="Li W.-J."/>
        </authorList>
    </citation>
    <scope>NUCLEOTIDE SEQUENCE [LARGE SCALE GENOMIC DNA]</scope>
    <source>
        <strain evidence="1 2">KCTC 23863</strain>
    </source>
</reference>
<protein>
    <submittedName>
        <fullName evidence="1">DUF1440 domain-containing protein</fullName>
    </submittedName>
</protein>
<reference evidence="1 2" key="1">
    <citation type="submission" date="2019-12" db="EMBL/GenBank/DDBJ databases">
        <authorList>
            <person name="Yuan C.-G."/>
        </authorList>
    </citation>
    <scope>NUCLEOTIDE SEQUENCE [LARGE SCALE GENOMIC DNA]</scope>
    <source>
        <strain evidence="1 2">KCTC 23863</strain>
    </source>
</reference>
<keyword evidence="2" id="KW-1185">Reference proteome</keyword>
<dbReference type="InterPro" id="IPR009898">
    <property type="entry name" value="DUF1440"/>
</dbReference>
<dbReference type="EMBL" id="WURB01000052">
    <property type="protein sequence ID" value="MXQ14842.1"/>
    <property type="molecule type" value="Genomic_DNA"/>
</dbReference>
<comment type="caution">
    <text evidence="1">The sequence shown here is derived from an EMBL/GenBank/DDBJ whole genome shotgun (WGS) entry which is preliminary data.</text>
</comment>
<proteinExistence type="predicted"/>
<dbReference type="AlphaFoldDB" id="A0A7X3MX34"/>
<evidence type="ECO:0000313" key="2">
    <source>
        <dbReference type="Proteomes" id="UP000436483"/>
    </source>
</evidence>
<dbReference type="Proteomes" id="UP000436483">
    <property type="component" value="Unassembled WGS sequence"/>
</dbReference>
<name>A0A7X3MX34_9HYPH</name>
<dbReference type="Pfam" id="PF07274">
    <property type="entry name" value="DUF1440"/>
    <property type="match status" value="1"/>
</dbReference>
<gene>
    <name evidence="1" type="ORF">GR328_26040</name>
</gene>
<organism evidence="1 2">
    <name type="scientific">Microvirga makkahensis</name>
    <dbReference type="NCBI Taxonomy" id="1128670"/>
    <lineage>
        <taxon>Bacteria</taxon>
        <taxon>Pseudomonadati</taxon>
        <taxon>Pseudomonadota</taxon>
        <taxon>Alphaproteobacteria</taxon>
        <taxon>Hyphomicrobiales</taxon>
        <taxon>Methylobacteriaceae</taxon>
        <taxon>Microvirga</taxon>
    </lineage>
</organism>
<dbReference type="RefSeq" id="WP_160888549.1">
    <property type="nucleotide sequence ID" value="NZ_WURB01000052.1"/>
</dbReference>
<sequence length="107" mass="10763">MTAPILRLPKPRQKEIAGPAVHYAVGAALGGLYGVAAEIAPGVTAGAGLRFGAAVAVALDEGVVPAIGLSGPPWESPSSTHLYALSSHLVFGLTAEIVRRSARSLPA</sequence>
<dbReference type="OrthoDB" id="67403at2"/>
<evidence type="ECO:0000313" key="1">
    <source>
        <dbReference type="EMBL" id="MXQ14842.1"/>
    </source>
</evidence>